<dbReference type="GO" id="GO:0015020">
    <property type="term" value="F:glucuronosyltransferase activity"/>
    <property type="evidence" value="ECO:0007669"/>
    <property type="project" value="TreeGrafter"/>
</dbReference>
<keyword evidence="4" id="KW-1133">Transmembrane helix</keyword>
<evidence type="ECO:0000313" key="9">
    <source>
        <dbReference type="EMBL" id="KAF7256576.1"/>
    </source>
</evidence>
<reference evidence="9" key="1">
    <citation type="submission" date="2019-07" db="EMBL/GenBank/DDBJ databases">
        <title>Annotation for the trematode Paragonimus miyazaki's.</title>
        <authorList>
            <person name="Choi Y.-J."/>
        </authorList>
    </citation>
    <scope>NUCLEOTIDE SEQUENCE</scope>
    <source>
        <strain evidence="9">Japan</strain>
    </source>
</reference>
<dbReference type="SUPFAM" id="SSF53448">
    <property type="entry name" value="Nucleotide-diphospho-sugar transferases"/>
    <property type="match status" value="1"/>
</dbReference>
<evidence type="ECO:0000256" key="8">
    <source>
        <dbReference type="SAM" id="SignalP"/>
    </source>
</evidence>
<organism evidence="9 10">
    <name type="scientific">Paragonimus skrjabini miyazakii</name>
    <dbReference type="NCBI Taxonomy" id="59628"/>
    <lineage>
        <taxon>Eukaryota</taxon>
        <taxon>Metazoa</taxon>
        <taxon>Spiralia</taxon>
        <taxon>Lophotrochozoa</taxon>
        <taxon>Platyhelminthes</taxon>
        <taxon>Trematoda</taxon>
        <taxon>Digenea</taxon>
        <taxon>Plagiorchiida</taxon>
        <taxon>Troglotremata</taxon>
        <taxon>Troglotrematidae</taxon>
        <taxon>Paragonimus</taxon>
    </lineage>
</organism>
<dbReference type="InterPro" id="IPR002495">
    <property type="entry name" value="Glyco_trans_8"/>
</dbReference>
<proteinExistence type="predicted"/>
<dbReference type="PANTHER" id="PTHR12270:SF25">
    <property type="entry name" value="GLYCOSYLTRANSFERASE-LIKE PROTEIN LARGE"/>
    <property type="match status" value="1"/>
</dbReference>
<evidence type="ECO:0000256" key="6">
    <source>
        <dbReference type="ARBA" id="ARBA00023136"/>
    </source>
</evidence>
<evidence type="ECO:0000256" key="4">
    <source>
        <dbReference type="ARBA" id="ARBA00022989"/>
    </source>
</evidence>
<evidence type="ECO:0008006" key="11">
    <source>
        <dbReference type="Google" id="ProtNLM"/>
    </source>
</evidence>
<feature type="chain" id="PRO_5035740747" description="Glycosyltransferase" evidence="8">
    <location>
        <begin position="28"/>
        <end position="365"/>
    </location>
</feature>
<keyword evidence="3" id="KW-0735">Signal-anchor</keyword>
<evidence type="ECO:0000256" key="1">
    <source>
        <dbReference type="ARBA" id="ARBA00004323"/>
    </source>
</evidence>
<evidence type="ECO:0000256" key="7">
    <source>
        <dbReference type="ARBA" id="ARBA00023180"/>
    </source>
</evidence>
<feature type="signal peptide" evidence="8">
    <location>
        <begin position="1"/>
        <end position="27"/>
    </location>
</feature>
<comment type="caution">
    <text evidence="9">The sequence shown here is derived from an EMBL/GenBank/DDBJ whole genome shotgun (WGS) entry which is preliminary data.</text>
</comment>
<name>A0A8S9YT56_9TREM</name>
<dbReference type="InterPro" id="IPR051292">
    <property type="entry name" value="Xyl/GlcA_transferase"/>
</dbReference>
<dbReference type="Pfam" id="PF01501">
    <property type="entry name" value="Glyco_transf_8"/>
    <property type="match status" value="1"/>
</dbReference>
<keyword evidence="6" id="KW-0472">Membrane</keyword>
<dbReference type="EMBL" id="JTDE01003004">
    <property type="protein sequence ID" value="KAF7256576.1"/>
    <property type="molecule type" value="Genomic_DNA"/>
</dbReference>
<dbReference type="GO" id="GO:0035269">
    <property type="term" value="P:protein O-linked glycosylation via mannose"/>
    <property type="evidence" value="ECO:0007669"/>
    <property type="project" value="TreeGrafter"/>
</dbReference>
<evidence type="ECO:0000313" key="10">
    <source>
        <dbReference type="Proteomes" id="UP000822476"/>
    </source>
</evidence>
<dbReference type="GO" id="GO:0000139">
    <property type="term" value="C:Golgi membrane"/>
    <property type="evidence" value="ECO:0007669"/>
    <property type="project" value="UniProtKB-SubCell"/>
</dbReference>
<evidence type="ECO:0000256" key="5">
    <source>
        <dbReference type="ARBA" id="ARBA00023034"/>
    </source>
</evidence>
<keyword evidence="2" id="KW-0812">Transmembrane</keyword>
<dbReference type="GO" id="GO:0042285">
    <property type="term" value="F:xylosyltransferase activity"/>
    <property type="evidence" value="ECO:0007669"/>
    <property type="project" value="TreeGrafter"/>
</dbReference>
<keyword evidence="10" id="KW-1185">Reference proteome</keyword>
<keyword evidence="8" id="KW-0732">Signal</keyword>
<dbReference type="Gene3D" id="3.90.550.10">
    <property type="entry name" value="Spore Coat Polysaccharide Biosynthesis Protein SpsA, Chain A"/>
    <property type="match status" value="1"/>
</dbReference>
<evidence type="ECO:0000256" key="3">
    <source>
        <dbReference type="ARBA" id="ARBA00022968"/>
    </source>
</evidence>
<comment type="subcellular location">
    <subcellularLocation>
        <location evidence="1">Golgi apparatus membrane</location>
        <topology evidence="1">Single-pass type II membrane protein</topology>
    </subcellularLocation>
</comment>
<dbReference type="AlphaFoldDB" id="A0A8S9YT56"/>
<dbReference type="OrthoDB" id="6238971at2759"/>
<dbReference type="PANTHER" id="PTHR12270">
    <property type="entry name" value="GLYCOSYLTRANSFERASE-RELATED"/>
    <property type="match status" value="1"/>
</dbReference>
<evidence type="ECO:0000256" key="2">
    <source>
        <dbReference type="ARBA" id="ARBA00022692"/>
    </source>
</evidence>
<gene>
    <name evidence="9" type="ORF">EG68_05865</name>
</gene>
<sequence length="365" mass="42234">MFRFIRIHRFISSVIIFALSVIPRKYGSITVLPECVYKCNETDSIHIVATLHGLNSTYNLLTMLKSLTYFRGTFRCVCPDLNGYHLSVRNPISLHLIMSESTKNIFHEIVYGWAKNIVNFHVYSAESYTSSMKRIPNRHPAGVWGMVKLMVPEIVPQSVEKVIILDTDTIFNADVEELWSHFSRFDEYQSIGMAFEQNPEDAHCADWHNPFMPEKGVNGGVVLVDLVKLRKINWHQIWREVVVNYFKTVPELAEGEQTIVHAILQMIPQLYYKLPCEWNVQVWNAKAAACCPVVWPHLPGELTNEYDDVVSVKLLHYNSKIKPHFLDPKPKWRPQLARSQPALTVEELRIRAAEAYHIFREQSTL</sequence>
<protein>
    <recommendedName>
        <fullName evidence="11">Glycosyltransferase</fullName>
    </recommendedName>
</protein>
<keyword evidence="5" id="KW-0333">Golgi apparatus</keyword>
<dbReference type="InterPro" id="IPR029044">
    <property type="entry name" value="Nucleotide-diphossugar_trans"/>
</dbReference>
<dbReference type="Proteomes" id="UP000822476">
    <property type="component" value="Unassembled WGS sequence"/>
</dbReference>
<accession>A0A8S9YT56</accession>
<keyword evidence="7" id="KW-0325">Glycoprotein</keyword>